<evidence type="ECO:0000313" key="1">
    <source>
        <dbReference type="EMBL" id="KAI3684752.1"/>
    </source>
</evidence>
<reference evidence="1 2" key="2">
    <citation type="journal article" date="2022" name="Mol. Ecol. Resour.">
        <title>The genomes of chicory, endive, great burdock and yacon provide insights into Asteraceae paleo-polyploidization history and plant inulin production.</title>
        <authorList>
            <person name="Fan W."/>
            <person name="Wang S."/>
            <person name="Wang H."/>
            <person name="Wang A."/>
            <person name="Jiang F."/>
            <person name="Liu H."/>
            <person name="Zhao H."/>
            <person name="Xu D."/>
            <person name="Zhang Y."/>
        </authorList>
    </citation>
    <scope>NUCLEOTIDE SEQUENCE [LARGE SCALE GENOMIC DNA]</scope>
    <source>
        <strain evidence="2">cv. Niubang</strain>
    </source>
</reference>
<comment type="caution">
    <text evidence="1">The sequence shown here is derived from an EMBL/GenBank/DDBJ whole genome shotgun (WGS) entry which is preliminary data.</text>
</comment>
<reference evidence="2" key="1">
    <citation type="journal article" date="2022" name="Mol. Ecol. Resour.">
        <title>The genomes of chicory, endive, great burdock and yacon provide insights into Asteraceae palaeo-polyploidization history and plant inulin production.</title>
        <authorList>
            <person name="Fan W."/>
            <person name="Wang S."/>
            <person name="Wang H."/>
            <person name="Wang A."/>
            <person name="Jiang F."/>
            <person name="Liu H."/>
            <person name="Zhao H."/>
            <person name="Xu D."/>
            <person name="Zhang Y."/>
        </authorList>
    </citation>
    <scope>NUCLEOTIDE SEQUENCE [LARGE SCALE GENOMIC DNA]</scope>
    <source>
        <strain evidence="2">cv. Niubang</strain>
    </source>
</reference>
<gene>
    <name evidence="1" type="ORF">L6452_33978</name>
</gene>
<sequence>MKLGIDLETGHRWSLTSWASDQLPALGSFTLTGDPNGTGQLDILRRGNIHWTSGVWQNGQFENTNLQSAGPDVHLYYIFNETELSFTYLTRTYESLPALRMYPDGQLKGATLNLDVQCISMDAPTPGCVEYNLERLKCRKDYYIAPTYPYGYIYVNEYEYDERYNLTLHDCERICWRNCSCNAYTYATKNRAGCKTYHGQRIYNPAKAKKHTEYYPISYGQG</sequence>
<name>A0ACB8YGX3_ARCLA</name>
<keyword evidence="2" id="KW-1185">Reference proteome</keyword>
<dbReference type="Proteomes" id="UP001055879">
    <property type="component" value="Linkage Group LG12"/>
</dbReference>
<accession>A0ACB8YGX3</accession>
<dbReference type="EMBL" id="CM042058">
    <property type="protein sequence ID" value="KAI3684752.1"/>
    <property type="molecule type" value="Genomic_DNA"/>
</dbReference>
<protein>
    <submittedName>
        <fullName evidence="1">Uncharacterized protein</fullName>
    </submittedName>
</protein>
<evidence type="ECO:0000313" key="2">
    <source>
        <dbReference type="Proteomes" id="UP001055879"/>
    </source>
</evidence>
<proteinExistence type="predicted"/>
<organism evidence="1 2">
    <name type="scientific">Arctium lappa</name>
    <name type="common">Greater burdock</name>
    <name type="synonym">Lappa major</name>
    <dbReference type="NCBI Taxonomy" id="4217"/>
    <lineage>
        <taxon>Eukaryota</taxon>
        <taxon>Viridiplantae</taxon>
        <taxon>Streptophyta</taxon>
        <taxon>Embryophyta</taxon>
        <taxon>Tracheophyta</taxon>
        <taxon>Spermatophyta</taxon>
        <taxon>Magnoliopsida</taxon>
        <taxon>eudicotyledons</taxon>
        <taxon>Gunneridae</taxon>
        <taxon>Pentapetalae</taxon>
        <taxon>asterids</taxon>
        <taxon>campanulids</taxon>
        <taxon>Asterales</taxon>
        <taxon>Asteraceae</taxon>
        <taxon>Carduoideae</taxon>
        <taxon>Cardueae</taxon>
        <taxon>Arctiinae</taxon>
        <taxon>Arctium</taxon>
    </lineage>
</organism>